<comment type="caution">
    <text evidence="1">The sequence shown here is derived from an EMBL/GenBank/DDBJ whole genome shotgun (WGS) entry which is preliminary data.</text>
</comment>
<protein>
    <submittedName>
        <fullName evidence="1">Uncharacterized protein</fullName>
    </submittedName>
</protein>
<sequence>MIYRVGLVAERLKRQCSNRSYLAKSDFSICVLSPGPTNQTFVVNFNIKIMKYKAEFIKKIKYENSDLLNYLFKVYGNHGMIFYQKTIIIIHELMASKACGDYIGLILQCDTAS</sequence>
<reference evidence="1" key="1">
    <citation type="journal article" date="2023" name="Insect Mol. Biol.">
        <title>Genome sequencing provides insights into the evolution of gene families encoding plant cell wall-degrading enzymes in longhorned beetles.</title>
        <authorList>
            <person name="Shin N.R."/>
            <person name="Okamura Y."/>
            <person name="Kirsch R."/>
            <person name="Pauchet Y."/>
        </authorList>
    </citation>
    <scope>NUCLEOTIDE SEQUENCE</scope>
    <source>
        <strain evidence="1">MMC_N1</strain>
    </source>
</reference>
<evidence type="ECO:0000313" key="1">
    <source>
        <dbReference type="EMBL" id="KAJ8983082.1"/>
    </source>
</evidence>
<keyword evidence="2" id="KW-1185">Reference proteome</keyword>
<dbReference type="EMBL" id="JAPWTJ010000095">
    <property type="protein sequence ID" value="KAJ8983082.1"/>
    <property type="molecule type" value="Genomic_DNA"/>
</dbReference>
<gene>
    <name evidence="1" type="ORF">NQ317_007124</name>
</gene>
<proteinExistence type="predicted"/>
<evidence type="ECO:0000313" key="2">
    <source>
        <dbReference type="Proteomes" id="UP001162164"/>
    </source>
</evidence>
<accession>A0ABQ9JYY7</accession>
<organism evidence="1 2">
    <name type="scientific">Molorchus minor</name>
    <dbReference type="NCBI Taxonomy" id="1323400"/>
    <lineage>
        <taxon>Eukaryota</taxon>
        <taxon>Metazoa</taxon>
        <taxon>Ecdysozoa</taxon>
        <taxon>Arthropoda</taxon>
        <taxon>Hexapoda</taxon>
        <taxon>Insecta</taxon>
        <taxon>Pterygota</taxon>
        <taxon>Neoptera</taxon>
        <taxon>Endopterygota</taxon>
        <taxon>Coleoptera</taxon>
        <taxon>Polyphaga</taxon>
        <taxon>Cucujiformia</taxon>
        <taxon>Chrysomeloidea</taxon>
        <taxon>Cerambycidae</taxon>
        <taxon>Lamiinae</taxon>
        <taxon>Monochamini</taxon>
        <taxon>Molorchus</taxon>
    </lineage>
</organism>
<name>A0ABQ9JYY7_9CUCU</name>
<dbReference type="Proteomes" id="UP001162164">
    <property type="component" value="Unassembled WGS sequence"/>
</dbReference>